<dbReference type="InterPro" id="IPR011335">
    <property type="entry name" value="Restrct_endonuc-II-like"/>
</dbReference>
<comment type="caution">
    <text evidence="2">The sequence shown here is derived from an EMBL/GenBank/DDBJ whole genome shotgun (WGS) entry which is preliminary data.</text>
</comment>
<keyword evidence="2" id="KW-0540">Nuclease</keyword>
<keyword evidence="3" id="KW-1185">Reference proteome</keyword>
<dbReference type="SUPFAM" id="SSF52980">
    <property type="entry name" value="Restriction endonuclease-like"/>
    <property type="match status" value="1"/>
</dbReference>
<dbReference type="Gene3D" id="3.90.1570.10">
    <property type="entry name" value="tt1808, chain A"/>
    <property type="match status" value="1"/>
</dbReference>
<dbReference type="Proteomes" id="UP000589626">
    <property type="component" value="Unassembled WGS sequence"/>
</dbReference>
<dbReference type="PANTHER" id="PTHR34107:SF4">
    <property type="entry name" value="SLL1222 PROTEIN"/>
    <property type="match status" value="1"/>
</dbReference>
<name>A0A7W4YZU7_9ACTN</name>
<dbReference type="CDD" id="cd06260">
    <property type="entry name" value="DUF820-like"/>
    <property type="match status" value="1"/>
</dbReference>
<dbReference type="AlphaFoldDB" id="A0A7W4YZU7"/>
<dbReference type="PANTHER" id="PTHR34107">
    <property type="entry name" value="SLL0198 PROTEIN-RELATED"/>
    <property type="match status" value="1"/>
</dbReference>
<evidence type="ECO:0000313" key="3">
    <source>
        <dbReference type="Proteomes" id="UP000589626"/>
    </source>
</evidence>
<proteinExistence type="predicted"/>
<reference evidence="2 3" key="1">
    <citation type="submission" date="2020-08" db="EMBL/GenBank/DDBJ databases">
        <title>Sequencing the genomes of 1000 actinobacteria strains.</title>
        <authorList>
            <person name="Klenk H.-P."/>
        </authorList>
    </citation>
    <scope>NUCLEOTIDE SEQUENCE [LARGE SCALE GENOMIC DNA]</scope>
    <source>
        <strain evidence="2 3">DSM 105498</strain>
    </source>
</reference>
<keyword evidence="2" id="KW-0378">Hydrolase</keyword>
<feature type="domain" description="Putative restriction endonuclease" evidence="1">
    <location>
        <begin position="24"/>
        <end position="177"/>
    </location>
</feature>
<keyword evidence="2" id="KW-0255">Endonuclease</keyword>
<dbReference type="RefSeq" id="WP_246389978.1">
    <property type="nucleotide sequence ID" value="NZ_JACHWR010000001.1"/>
</dbReference>
<gene>
    <name evidence="2" type="ORF">FHU40_001385</name>
</gene>
<sequence length="188" mass="20678">METMTLSRADVIVREGPYTRAERDALPDDGRRHELLDGVLVMSPAPSIRHQRIVFRLAVTLDAAAPKTHIVLVAPTDVTLGPTTVLEPDVLVGRRTDFTEIDLPTAPLLAVEVLSPSTRLFDLGRKKELLAEAGCPSYWTIDPTRPELTVWQLTDGQYVAAEVVGPDDTWTATAPYPVTITPRDLLDD</sequence>
<protein>
    <submittedName>
        <fullName evidence="2">Uma2 family endonuclease</fullName>
    </submittedName>
</protein>
<dbReference type="EMBL" id="JACHWR010000001">
    <property type="protein sequence ID" value="MBB3041584.1"/>
    <property type="molecule type" value="Genomic_DNA"/>
</dbReference>
<evidence type="ECO:0000259" key="1">
    <source>
        <dbReference type="Pfam" id="PF05685"/>
    </source>
</evidence>
<organism evidence="2 3">
    <name type="scientific">Nocardioides soli</name>
    <dbReference type="NCBI Taxonomy" id="1036020"/>
    <lineage>
        <taxon>Bacteria</taxon>
        <taxon>Bacillati</taxon>
        <taxon>Actinomycetota</taxon>
        <taxon>Actinomycetes</taxon>
        <taxon>Propionibacteriales</taxon>
        <taxon>Nocardioidaceae</taxon>
        <taxon>Nocardioides</taxon>
    </lineage>
</organism>
<dbReference type="Pfam" id="PF05685">
    <property type="entry name" value="Uma2"/>
    <property type="match status" value="1"/>
</dbReference>
<dbReference type="GO" id="GO:0004519">
    <property type="term" value="F:endonuclease activity"/>
    <property type="evidence" value="ECO:0007669"/>
    <property type="project" value="UniProtKB-KW"/>
</dbReference>
<dbReference type="InterPro" id="IPR012296">
    <property type="entry name" value="Nuclease_put_TT1808"/>
</dbReference>
<dbReference type="InterPro" id="IPR008538">
    <property type="entry name" value="Uma2"/>
</dbReference>
<accession>A0A7W4YZU7</accession>
<evidence type="ECO:0000313" key="2">
    <source>
        <dbReference type="EMBL" id="MBB3041584.1"/>
    </source>
</evidence>